<dbReference type="Pfam" id="PF14555">
    <property type="entry name" value="UBA_4"/>
    <property type="match status" value="1"/>
</dbReference>
<keyword evidence="2" id="KW-0472">Membrane</keyword>
<dbReference type="STRING" id="47428.A0A284RQ64"/>
<gene>
    <name evidence="4" type="ORF">ARMOST_14285</name>
</gene>
<dbReference type="GO" id="GO:0000151">
    <property type="term" value="C:ubiquitin ligase complex"/>
    <property type="evidence" value="ECO:0007669"/>
    <property type="project" value="TreeGrafter"/>
</dbReference>
<keyword evidence="2" id="KW-1133">Transmembrane helix</keyword>
<proteinExistence type="predicted"/>
<dbReference type="OrthoDB" id="27198at2759"/>
<feature type="domain" description="DCUN1" evidence="3">
    <location>
        <begin position="127"/>
        <end position="343"/>
    </location>
</feature>
<comment type="function">
    <text evidence="1">Neddylation of cullins play an essential role in the regulation of SCF-type complexes activity.</text>
</comment>
<dbReference type="Gene3D" id="1.10.8.10">
    <property type="entry name" value="DNA helicase RuvA subunit, C-terminal domain"/>
    <property type="match status" value="1"/>
</dbReference>
<reference evidence="5" key="1">
    <citation type="journal article" date="2017" name="Nat. Ecol. Evol.">
        <title>Genome expansion and lineage-specific genetic innovations in the forest pathogenic fungi Armillaria.</title>
        <authorList>
            <person name="Sipos G."/>
            <person name="Prasanna A.N."/>
            <person name="Walter M.C."/>
            <person name="O'Connor E."/>
            <person name="Balint B."/>
            <person name="Krizsan K."/>
            <person name="Kiss B."/>
            <person name="Hess J."/>
            <person name="Varga T."/>
            <person name="Slot J."/>
            <person name="Riley R."/>
            <person name="Boka B."/>
            <person name="Rigling D."/>
            <person name="Barry K."/>
            <person name="Lee J."/>
            <person name="Mihaltcheva S."/>
            <person name="LaButti K."/>
            <person name="Lipzen A."/>
            <person name="Waldron R."/>
            <person name="Moloney N.M."/>
            <person name="Sperisen C."/>
            <person name="Kredics L."/>
            <person name="Vagvoelgyi C."/>
            <person name="Patrignani A."/>
            <person name="Fitzpatrick D."/>
            <person name="Nagy I."/>
            <person name="Doyle S."/>
            <person name="Anderson J.B."/>
            <person name="Grigoriev I.V."/>
            <person name="Gueldener U."/>
            <person name="Muensterkoetter M."/>
            <person name="Nagy L.G."/>
        </authorList>
    </citation>
    <scope>NUCLEOTIDE SEQUENCE [LARGE SCALE GENOMIC DNA]</scope>
    <source>
        <strain evidence="5">C18/9</strain>
    </source>
</reference>
<dbReference type="PANTHER" id="PTHR12281">
    <property type="entry name" value="RP42 RELATED"/>
    <property type="match status" value="1"/>
</dbReference>
<dbReference type="Pfam" id="PF03556">
    <property type="entry name" value="Cullin_binding"/>
    <property type="match status" value="1"/>
</dbReference>
<organism evidence="4 5">
    <name type="scientific">Armillaria ostoyae</name>
    <name type="common">Armillaria root rot fungus</name>
    <dbReference type="NCBI Taxonomy" id="47428"/>
    <lineage>
        <taxon>Eukaryota</taxon>
        <taxon>Fungi</taxon>
        <taxon>Dikarya</taxon>
        <taxon>Basidiomycota</taxon>
        <taxon>Agaricomycotina</taxon>
        <taxon>Agaricomycetes</taxon>
        <taxon>Agaricomycetidae</taxon>
        <taxon>Agaricales</taxon>
        <taxon>Marasmiineae</taxon>
        <taxon>Physalacriaceae</taxon>
        <taxon>Armillaria</taxon>
    </lineage>
</organism>
<dbReference type="PROSITE" id="PS51229">
    <property type="entry name" value="DCUN1"/>
    <property type="match status" value="1"/>
</dbReference>
<dbReference type="Gene3D" id="1.10.238.200">
    <property type="entry name" value="Cullin, PONY binding domain"/>
    <property type="match status" value="1"/>
</dbReference>
<accession>A0A284RQ64</accession>
<dbReference type="Proteomes" id="UP000219338">
    <property type="component" value="Unassembled WGS sequence"/>
</dbReference>
<dbReference type="GO" id="GO:0097602">
    <property type="term" value="F:cullin family protein binding"/>
    <property type="evidence" value="ECO:0007669"/>
    <property type="project" value="TreeGrafter"/>
</dbReference>
<dbReference type="InterPro" id="IPR014764">
    <property type="entry name" value="DCN-prot"/>
</dbReference>
<dbReference type="GO" id="GO:0045116">
    <property type="term" value="P:protein neddylation"/>
    <property type="evidence" value="ECO:0007669"/>
    <property type="project" value="TreeGrafter"/>
</dbReference>
<evidence type="ECO:0000256" key="1">
    <source>
        <dbReference type="RuleBase" id="RU410713"/>
    </source>
</evidence>
<dbReference type="PANTHER" id="PTHR12281:SF31">
    <property type="entry name" value="DCN1-LIKE PROTEIN 3"/>
    <property type="match status" value="1"/>
</dbReference>
<protein>
    <recommendedName>
        <fullName evidence="1">Defective in cullin neddylation protein</fullName>
    </recommendedName>
</protein>
<feature type="transmembrane region" description="Helical" evidence="2">
    <location>
        <begin position="41"/>
        <end position="60"/>
    </location>
</feature>
<dbReference type="InterPro" id="IPR005176">
    <property type="entry name" value="PONY_dom"/>
</dbReference>
<evidence type="ECO:0000313" key="5">
    <source>
        <dbReference type="Proteomes" id="UP000219338"/>
    </source>
</evidence>
<dbReference type="OMA" id="LWCKFLQ"/>
<sequence>MAKNGSTASIKLPGKSDRFTVSRIGHVVTSMQTNQITPSTPFSSIVAVVVALLFALILYYTRGMKSTKFTNLKKMSDETTAQFCSVTGAQAKDAKRYLDKYKRLDAALDAYFNDPVSRRGGGSATAASTSKLNALFDKYKDPDGDEITIDGTIKFCEDLAVNPEDVVLLSIAYELKSKRMGEWGRQGWLEGWRSLGSDNIPAMRASLPKLSQKLSSDPTYFRKVYNHTFDFGRSEGQRSLAMDSAQAFWALLLPHGLKGGALSHTTSTDEDDVDMDATSEEGWKDQYTQWWFEYLEAKGGKGVSKDTWSMFLDFVRSIDAKFEKYDAEEAWPSTIDDFVEWARERLKSSA</sequence>
<evidence type="ECO:0000313" key="4">
    <source>
        <dbReference type="EMBL" id="SJL10890.1"/>
    </source>
</evidence>
<evidence type="ECO:0000259" key="3">
    <source>
        <dbReference type="PROSITE" id="PS51229"/>
    </source>
</evidence>
<dbReference type="AlphaFoldDB" id="A0A284RQ64"/>
<keyword evidence="5" id="KW-1185">Reference proteome</keyword>
<dbReference type="InterPro" id="IPR042460">
    <property type="entry name" value="DCN1-like_PONY"/>
</dbReference>
<dbReference type="EMBL" id="FUEG01000013">
    <property type="protein sequence ID" value="SJL10890.1"/>
    <property type="molecule type" value="Genomic_DNA"/>
</dbReference>
<dbReference type="GO" id="GO:0032182">
    <property type="term" value="F:ubiquitin-like protein binding"/>
    <property type="evidence" value="ECO:0007669"/>
    <property type="project" value="TreeGrafter"/>
</dbReference>
<dbReference type="Gene3D" id="1.10.238.10">
    <property type="entry name" value="EF-hand"/>
    <property type="match status" value="1"/>
</dbReference>
<dbReference type="GO" id="GO:0031624">
    <property type="term" value="F:ubiquitin conjugating enzyme binding"/>
    <property type="evidence" value="ECO:0007669"/>
    <property type="project" value="TreeGrafter"/>
</dbReference>
<name>A0A284RQ64_ARMOS</name>
<evidence type="ECO:0000256" key="2">
    <source>
        <dbReference type="SAM" id="Phobius"/>
    </source>
</evidence>
<keyword evidence="2" id="KW-0812">Transmembrane</keyword>